<protein>
    <recommendedName>
        <fullName evidence="2">DUF4856 domain-containing protein</fullName>
    </recommendedName>
</protein>
<evidence type="ECO:0000313" key="1">
    <source>
        <dbReference type="EMBL" id="SVB59851.1"/>
    </source>
</evidence>
<proteinExistence type="predicted"/>
<gene>
    <name evidence="1" type="ORF">METZ01_LOCUS212705</name>
</gene>
<dbReference type="PROSITE" id="PS51257">
    <property type="entry name" value="PROKAR_LIPOPROTEIN"/>
    <property type="match status" value="1"/>
</dbReference>
<dbReference type="Pfam" id="PF16148">
    <property type="entry name" value="DUF4856"/>
    <property type="match status" value="1"/>
</dbReference>
<evidence type="ECO:0008006" key="2">
    <source>
        <dbReference type="Google" id="ProtNLM"/>
    </source>
</evidence>
<dbReference type="InterPro" id="IPR032331">
    <property type="entry name" value="DUF4856"/>
</dbReference>
<reference evidence="1" key="1">
    <citation type="submission" date="2018-05" db="EMBL/GenBank/DDBJ databases">
        <authorList>
            <person name="Lanie J.A."/>
            <person name="Ng W.-L."/>
            <person name="Kazmierczak K.M."/>
            <person name="Andrzejewski T.M."/>
            <person name="Davidsen T.M."/>
            <person name="Wayne K.J."/>
            <person name="Tettelin H."/>
            <person name="Glass J.I."/>
            <person name="Rusch D."/>
            <person name="Podicherti R."/>
            <person name="Tsui H.-C.T."/>
            <person name="Winkler M.E."/>
        </authorList>
    </citation>
    <scope>NUCLEOTIDE SEQUENCE</scope>
</reference>
<organism evidence="1">
    <name type="scientific">marine metagenome</name>
    <dbReference type="NCBI Taxonomy" id="408172"/>
    <lineage>
        <taxon>unclassified sequences</taxon>
        <taxon>metagenomes</taxon>
        <taxon>ecological metagenomes</taxon>
    </lineage>
</organism>
<feature type="non-terminal residue" evidence="1">
    <location>
        <position position="403"/>
    </location>
</feature>
<name>A0A382FCT4_9ZZZZ</name>
<dbReference type="EMBL" id="UINC01048827">
    <property type="protein sequence ID" value="SVB59851.1"/>
    <property type="molecule type" value="Genomic_DNA"/>
</dbReference>
<dbReference type="AlphaFoldDB" id="A0A382FCT4"/>
<accession>A0A382FCT4</accession>
<sequence>MKKILIRPALSLVILIATSLIFGCVFAKTKMYSSFPVTEKSYSGSKKDSTSYTGQMARHVLHNSLKKLAGKGNGNPNPGLKAKMLSYYAGKDKGRKIIDPTSKGDFKIKQTMVDQISKGKDLKGKTYMGIVNGFPGQMTGPEVFEFMIDKASSSKGGYDPLTGYNFPQLISKFMMGAVFYSQAVNNYLDEKLEADNKPNNKPYKKGKHYTGKEHVWDEAFGYFGAPAHAMALSAKQAYGIAKKKDLKVADANGDGVVDLYTEMTYAHAYYAADSDKTGTKYMHTIVGAFIKGRQLISDANGAALTDQQRMQLMGYAKTIKTNWEKVIAEAAFKYAGSCYKDLEKLRTIVESNGDASKAFATYAKHWGELKGFLMALETSGRDLGEPGVRMNRLVGYGPVLLGG</sequence>